<dbReference type="EMBL" id="CP018191">
    <property type="protein sequence ID" value="APH55346.1"/>
    <property type="molecule type" value="Genomic_DNA"/>
</dbReference>
<gene>
    <name evidence="2" type="ORF">GbCGDNIH9_2031</name>
</gene>
<evidence type="ECO:0000256" key="1">
    <source>
        <dbReference type="SAM" id="MobiDB-lite"/>
    </source>
</evidence>
<organism evidence="2 3">
    <name type="scientific">Granulibacter bethesdensis</name>
    <dbReference type="NCBI Taxonomy" id="364410"/>
    <lineage>
        <taxon>Bacteria</taxon>
        <taxon>Pseudomonadati</taxon>
        <taxon>Pseudomonadota</taxon>
        <taxon>Alphaproteobacteria</taxon>
        <taxon>Acetobacterales</taxon>
        <taxon>Acetobacteraceae</taxon>
        <taxon>Granulibacter</taxon>
    </lineage>
</organism>
<accession>A0AAC9KB83</accession>
<feature type="region of interest" description="Disordered" evidence="1">
    <location>
        <begin position="117"/>
        <end position="136"/>
    </location>
</feature>
<protein>
    <submittedName>
        <fullName evidence="2">Uncharacterized protein</fullName>
    </submittedName>
</protein>
<dbReference type="PROSITE" id="PS51257">
    <property type="entry name" value="PROKAR_LIPOPROTEIN"/>
    <property type="match status" value="1"/>
</dbReference>
<proteinExistence type="predicted"/>
<sequence length="136" mass="14439">MHACARVFTIRPDMRCVLTFLLMVLIACGLPLHVRAMGTAHVMNMSMADVAAGDDDVMAPSLMIGQYMPPCHDHSAAPSCDGVVCCIGAMVPDAPGVADSVRVRLVRFVASMPYHGHGASPTPEPFPPRSGHFVPV</sequence>
<evidence type="ECO:0000313" key="3">
    <source>
        <dbReference type="Proteomes" id="UP000182373"/>
    </source>
</evidence>
<dbReference type="AlphaFoldDB" id="A0AAC9KB83"/>
<reference evidence="3" key="1">
    <citation type="submission" date="2016-11" db="EMBL/GenBank/DDBJ databases">
        <title>Comparative genomic and phenotypic analysis of Granulibacter bethesdensis clinical isolates from patients with chronic granulomatous disease.</title>
        <authorList>
            <person name="Zarember K.A."/>
            <person name="Porcella S.F."/>
            <person name="Chu J."/>
            <person name="Ding L."/>
            <person name="Dahlstrom E."/>
            <person name="Barbian K."/>
            <person name="Martens C."/>
            <person name="Sykora L."/>
            <person name="Kramer S."/>
            <person name="Pettinato A.M."/>
            <person name="Hong H."/>
            <person name="Wald G."/>
            <person name="Berg L.J."/>
            <person name="Rogge L.S."/>
            <person name="Greenberg D.E."/>
            <person name="Falcone E.L."/>
            <person name="Neves J.F."/>
            <person name="Simoes M.J."/>
            <person name="Casal M."/>
            <person name="Rodriguez-Lopez F.C."/>
            <person name="Zelazny A."/>
            <person name="Gallin J.I."/>
            <person name="Holland S.M."/>
        </authorList>
    </citation>
    <scope>NUCLEOTIDE SEQUENCE [LARGE SCALE GENOMIC DNA]</scope>
    <source>
        <strain evidence="3">NIH9.1</strain>
    </source>
</reference>
<dbReference type="Proteomes" id="UP000182373">
    <property type="component" value="Chromosome"/>
</dbReference>
<evidence type="ECO:0000313" key="2">
    <source>
        <dbReference type="EMBL" id="APH55346.1"/>
    </source>
</evidence>
<name>A0AAC9KB83_9PROT</name>